<evidence type="ECO:0000313" key="4">
    <source>
        <dbReference type="Proteomes" id="UP000251577"/>
    </source>
</evidence>
<feature type="transmembrane region" description="Helical" evidence="2">
    <location>
        <begin position="239"/>
        <end position="263"/>
    </location>
</feature>
<dbReference type="EMBL" id="QHCV01000011">
    <property type="protein sequence ID" value="RAV32748.1"/>
    <property type="molecule type" value="Genomic_DNA"/>
</dbReference>
<dbReference type="Proteomes" id="UP000251577">
    <property type="component" value="Unassembled WGS sequence"/>
</dbReference>
<name>A0A364V806_9CORY</name>
<evidence type="ECO:0000256" key="2">
    <source>
        <dbReference type="SAM" id="Phobius"/>
    </source>
</evidence>
<feature type="compositionally biased region" description="Basic and acidic residues" evidence="1">
    <location>
        <begin position="156"/>
        <end position="182"/>
    </location>
</feature>
<keyword evidence="2" id="KW-0472">Membrane</keyword>
<feature type="region of interest" description="Disordered" evidence="1">
    <location>
        <begin position="1"/>
        <end position="182"/>
    </location>
</feature>
<proteinExistence type="predicted"/>
<evidence type="ECO:0000256" key="1">
    <source>
        <dbReference type="SAM" id="MobiDB-lite"/>
    </source>
</evidence>
<dbReference type="Pfam" id="PF11241">
    <property type="entry name" value="DUF3043"/>
    <property type="match status" value="1"/>
</dbReference>
<comment type="caution">
    <text evidence="3">The sequence shown here is derived from an EMBL/GenBank/DDBJ whole genome shotgun (WGS) entry which is preliminary data.</text>
</comment>
<protein>
    <submittedName>
        <fullName evidence="3">DUF3043 domain-containing protein</fullName>
    </submittedName>
</protein>
<keyword evidence="2" id="KW-0812">Transmembrane</keyword>
<feature type="compositionally biased region" description="Polar residues" evidence="1">
    <location>
        <begin position="39"/>
        <end position="51"/>
    </location>
</feature>
<feature type="compositionally biased region" description="Low complexity" evidence="1">
    <location>
        <begin position="94"/>
        <end position="109"/>
    </location>
</feature>
<organism evidence="3 4">
    <name type="scientific">Corynebacterium heidelbergense</name>
    <dbReference type="NCBI Taxonomy" id="2055947"/>
    <lineage>
        <taxon>Bacteria</taxon>
        <taxon>Bacillati</taxon>
        <taxon>Actinomycetota</taxon>
        <taxon>Actinomycetes</taxon>
        <taxon>Mycobacteriales</taxon>
        <taxon>Corynebacteriaceae</taxon>
        <taxon>Corynebacterium</taxon>
    </lineage>
</organism>
<dbReference type="InterPro" id="IPR021403">
    <property type="entry name" value="DUF3043"/>
</dbReference>
<evidence type="ECO:0000313" key="3">
    <source>
        <dbReference type="EMBL" id="RAV32748.1"/>
    </source>
</evidence>
<accession>A0A364V806</accession>
<keyword evidence="2" id="KW-1133">Transmembrane helix</keyword>
<reference evidence="3 4" key="1">
    <citation type="journal article" date="2018" name="Syst. Appl. Microbiol.">
        <title>Corynebacterium heidelbergense sp. nov., isolated from the preen glands of Egyptian geese (Alopochen aegyptiacus).</title>
        <authorList>
            <person name="Braun M.S."/>
            <person name="Wang E."/>
            <person name="Zimmermann S."/>
            <person name="Wink M."/>
        </authorList>
    </citation>
    <scope>NUCLEOTIDE SEQUENCE [LARGE SCALE GENOMIC DNA]</scope>
    <source>
        <strain evidence="3 4">647</strain>
    </source>
</reference>
<feature type="transmembrane region" description="Helical" evidence="2">
    <location>
        <begin position="215"/>
        <end position="233"/>
    </location>
</feature>
<feature type="compositionally biased region" description="Polar residues" evidence="1">
    <location>
        <begin position="70"/>
        <end position="88"/>
    </location>
</feature>
<keyword evidence="4" id="KW-1185">Reference proteome</keyword>
<dbReference type="AlphaFoldDB" id="A0A364V806"/>
<sequence>MVPPAARCGPRWVASSSLRSVKLPRNVKPNKPASEHTESSPASAKSATGQSRPAAGRAVKVKRPDRTESGLASHTESGHSKNTATSGSADHPKQTPQKQAPQTQAPQKQSKAFTPKKGRPTPKRNEQERRAGVRRGGNTTPPETPAEARKRRKELKRSMSKEDYKALQRREREERTRERRKANERMMAGDEQYLMERDKGPERRFVRDWVDSHRYVMNLFLPLTLVVIIIMVVGLRNPFFANLSSLVMMAIFIIMVVEGIFLGRKVNRMVREKFPHSQQGGFSLGMYAFTRATMLRRFRTPAAKVNVGDSVR</sequence>
<gene>
    <name evidence="3" type="ORF">DLJ54_01935</name>
</gene>